<feature type="transmembrane region" description="Helical" evidence="1">
    <location>
        <begin position="254"/>
        <end position="274"/>
    </location>
</feature>
<keyword evidence="1" id="KW-0812">Transmembrane</keyword>
<protein>
    <submittedName>
        <fullName evidence="2">Uncharacterized protein</fullName>
    </submittedName>
</protein>
<dbReference type="EMBL" id="JGZR01000006">
    <property type="protein sequence ID" value="KFJ03834.1"/>
    <property type="molecule type" value="Genomic_DNA"/>
</dbReference>
<dbReference type="STRING" id="77635.BISU_0310"/>
<dbReference type="AlphaFoldDB" id="A0A087E7T3"/>
<feature type="transmembrane region" description="Helical" evidence="1">
    <location>
        <begin position="21"/>
        <end position="44"/>
    </location>
</feature>
<proteinExistence type="predicted"/>
<dbReference type="RefSeq" id="WP_024463148.1">
    <property type="nucleotide sequence ID" value="NZ_CP062939.1"/>
</dbReference>
<reference evidence="2 3" key="1">
    <citation type="submission" date="2014-03" db="EMBL/GenBank/DDBJ databases">
        <title>Genomics of Bifidobacteria.</title>
        <authorList>
            <person name="Ventura M."/>
            <person name="Milani C."/>
            <person name="Lugli G.A."/>
        </authorList>
    </citation>
    <scope>NUCLEOTIDE SEQUENCE [LARGE SCALE GENOMIC DNA]</scope>
    <source>
        <strain evidence="2 3">LMG 11597</strain>
    </source>
</reference>
<keyword evidence="1" id="KW-0472">Membrane</keyword>
<evidence type="ECO:0000313" key="2">
    <source>
        <dbReference type="EMBL" id="KFJ03834.1"/>
    </source>
</evidence>
<dbReference type="Proteomes" id="UP000029055">
    <property type="component" value="Unassembled WGS sequence"/>
</dbReference>
<keyword evidence="1" id="KW-1133">Transmembrane helix</keyword>
<name>A0A087E7T3_9BIFI</name>
<dbReference type="eggNOG" id="ENOG5030NNB">
    <property type="taxonomic scope" value="Bacteria"/>
</dbReference>
<feature type="transmembrane region" description="Helical" evidence="1">
    <location>
        <begin position="164"/>
        <end position="186"/>
    </location>
</feature>
<keyword evidence="3" id="KW-1185">Reference proteome</keyword>
<evidence type="ECO:0000256" key="1">
    <source>
        <dbReference type="SAM" id="Phobius"/>
    </source>
</evidence>
<feature type="transmembrane region" description="Helical" evidence="1">
    <location>
        <begin position="74"/>
        <end position="92"/>
    </location>
</feature>
<gene>
    <name evidence="2" type="ORF">BISU_0310</name>
</gene>
<feature type="transmembrane region" description="Helical" evidence="1">
    <location>
        <begin position="132"/>
        <end position="152"/>
    </location>
</feature>
<accession>A0A087E7T3</accession>
<comment type="caution">
    <text evidence="2">The sequence shown here is derived from an EMBL/GenBank/DDBJ whole genome shotgun (WGS) entry which is preliminary data.</text>
</comment>
<feature type="transmembrane region" description="Helical" evidence="1">
    <location>
        <begin position="206"/>
        <end position="233"/>
    </location>
</feature>
<evidence type="ECO:0000313" key="3">
    <source>
        <dbReference type="Proteomes" id="UP000029055"/>
    </source>
</evidence>
<sequence>MTVDSADAAVGFESSSDRPSCTAMLVAQLAAYAIFALVCVAGWLWGIGEAVIVVVAAAALLAFVIAWPLRADGVARIVAAIAGAVSIAAAALPADILGSRGECIIIPQASLQASPADACAADGVLALLGTAISHWASTALVLLALLIIGGFLRQMLREQRTELVRSLSSFVLGGVAAVGLGGWVIVARVLRQWHDLVAAQPSGTMWAISTGSVWILCAVAIAAVAALVAMAFVSRQWWRDVAIDSPNPAPWLGFGLLPVLIFGLAAFAYAFALVTMV</sequence>
<organism evidence="2 3">
    <name type="scientific">Bifidobacterium subtile</name>
    <dbReference type="NCBI Taxonomy" id="77635"/>
    <lineage>
        <taxon>Bacteria</taxon>
        <taxon>Bacillati</taxon>
        <taxon>Actinomycetota</taxon>
        <taxon>Actinomycetes</taxon>
        <taxon>Bifidobacteriales</taxon>
        <taxon>Bifidobacteriaceae</taxon>
        <taxon>Bifidobacterium</taxon>
    </lineage>
</organism>
<feature type="transmembrane region" description="Helical" evidence="1">
    <location>
        <begin position="50"/>
        <end position="67"/>
    </location>
</feature>